<accession>A0A1W6ZI74</accession>
<protein>
    <recommendedName>
        <fullName evidence="3">DUF2158 domain-containing protein</fullName>
    </recommendedName>
</protein>
<dbReference type="STRING" id="463040.CAL15_22220"/>
<dbReference type="AlphaFoldDB" id="A0A1W6ZI74"/>
<dbReference type="RefSeq" id="WP_086080488.1">
    <property type="nucleotide sequence ID" value="NZ_CP021111.1"/>
</dbReference>
<dbReference type="OrthoDB" id="8657397at2"/>
<organism evidence="1 2">
    <name type="scientific">Bordetella genomosp. 13</name>
    <dbReference type="NCBI Taxonomy" id="463040"/>
    <lineage>
        <taxon>Bacteria</taxon>
        <taxon>Pseudomonadati</taxon>
        <taxon>Pseudomonadota</taxon>
        <taxon>Betaproteobacteria</taxon>
        <taxon>Burkholderiales</taxon>
        <taxon>Alcaligenaceae</taxon>
        <taxon>Bordetella</taxon>
    </lineage>
</organism>
<evidence type="ECO:0000313" key="1">
    <source>
        <dbReference type="EMBL" id="ARP96840.1"/>
    </source>
</evidence>
<evidence type="ECO:0000313" key="2">
    <source>
        <dbReference type="Proteomes" id="UP000194161"/>
    </source>
</evidence>
<dbReference type="Proteomes" id="UP000194161">
    <property type="component" value="Chromosome"/>
</dbReference>
<reference evidence="1 2" key="1">
    <citation type="submission" date="2017-05" db="EMBL/GenBank/DDBJ databases">
        <title>Complete and WGS of Bordetella genogroups.</title>
        <authorList>
            <person name="Spilker T."/>
            <person name="LiPuma J."/>
        </authorList>
    </citation>
    <scope>NUCLEOTIDE SEQUENCE [LARGE SCALE GENOMIC DNA]</scope>
    <source>
        <strain evidence="1 2">AU7206</strain>
    </source>
</reference>
<gene>
    <name evidence="1" type="ORF">CAL15_22220</name>
</gene>
<dbReference type="KEGG" id="bgm:CAL15_22220"/>
<proteinExistence type="predicted"/>
<keyword evidence="2" id="KW-1185">Reference proteome</keyword>
<dbReference type="EMBL" id="CP021111">
    <property type="protein sequence ID" value="ARP96840.1"/>
    <property type="molecule type" value="Genomic_DNA"/>
</dbReference>
<name>A0A1W6ZI74_9BORD</name>
<sequence length="69" mass="7496">MSSTVNLVDLQPGARVRLADGAIAEVIENPQDGIWITCRYLSHPTEPGLVGDAEQQIFATDIEAYADPR</sequence>
<evidence type="ECO:0008006" key="3">
    <source>
        <dbReference type="Google" id="ProtNLM"/>
    </source>
</evidence>